<reference evidence="2 3" key="1">
    <citation type="submission" date="2023-04" db="EMBL/GenBank/DDBJ databases">
        <authorList>
            <person name="Hsu D."/>
        </authorList>
    </citation>
    <scope>NUCLEOTIDE SEQUENCE [LARGE SCALE GENOMIC DNA]</scope>
    <source>
        <strain evidence="2 3">MK1</strain>
    </source>
</reference>
<dbReference type="InterPro" id="IPR018551">
    <property type="entry name" value="DUF2007"/>
</dbReference>
<accession>A0AAU0UPB3</accession>
<evidence type="ECO:0000259" key="1">
    <source>
        <dbReference type="Pfam" id="PF09413"/>
    </source>
</evidence>
<evidence type="ECO:0000313" key="2">
    <source>
        <dbReference type="EMBL" id="WRO22041.1"/>
    </source>
</evidence>
<dbReference type="Pfam" id="PF09413">
    <property type="entry name" value="DUF2007"/>
    <property type="match status" value="1"/>
</dbReference>
<dbReference type="Gene3D" id="3.30.70.790">
    <property type="entry name" value="UreE, C-terminal domain"/>
    <property type="match status" value="1"/>
</dbReference>
<dbReference type="SUPFAM" id="SSF54913">
    <property type="entry name" value="GlnB-like"/>
    <property type="match status" value="1"/>
</dbReference>
<feature type="domain" description="DUF2007" evidence="1">
    <location>
        <begin position="10"/>
        <end position="75"/>
    </location>
</feature>
<name>A0AAU0UPB3_9FIRM</name>
<organism evidence="2 3">
    <name type="scientific">Metallumcola ferriviriculae</name>
    <dbReference type="NCBI Taxonomy" id="3039180"/>
    <lineage>
        <taxon>Bacteria</taxon>
        <taxon>Bacillati</taxon>
        <taxon>Bacillota</taxon>
        <taxon>Clostridia</taxon>
        <taxon>Neomoorellales</taxon>
        <taxon>Desulfitibacteraceae</taxon>
        <taxon>Metallumcola</taxon>
    </lineage>
</organism>
<dbReference type="KEGG" id="dbc:MFMK1_001862"/>
<dbReference type="RefSeq" id="WP_366921462.1">
    <property type="nucleotide sequence ID" value="NZ_CP121694.1"/>
</dbReference>
<dbReference type="InterPro" id="IPR011322">
    <property type="entry name" value="N-reg_PII-like_a/b"/>
</dbReference>
<dbReference type="Proteomes" id="UP001329915">
    <property type="component" value="Chromosome"/>
</dbReference>
<dbReference type="AlphaFoldDB" id="A0AAU0UPB3"/>
<keyword evidence="3" id="KW-1185">Reference proteome</keyword>
<sequence length="83" mass="9385">MSVKDGQIKWKKLCRVADIMEREIILGILRSEGIKFRQQGEALGQVYGLNAGPLAQVTVFVPEDRWEEAREILNSALELNEGE</sequence>
<gene>
    <name evidence="2" type="ORF">MFMK1_001862</name>
</gene>
<proteinExistence type="predicted"/>
<protein>
    <submittedName>
        <fullName evidence="2">DUF2007 domain-containing protein</fullName>
    </submittedName>
</protein>
<evidence type="ECO:0000313" key="3">
    <source>
        <dbReference type="Proteomes" id="UP001329915"/>
    </source>
</evidence>
<dbReference type="EMBL" id="CP121694">
    <property type="protein sequence ID" value="WRO22041.1"/>
    <property type="molecule type" value="Genomic_DNA"/>
</dbReference>